<evidence type="ECO:0000259" key="2">
    <source>
        <dbReference type="PROSITE" id="PS50020"/>
    </source>
</evidence>
<feature type="compositionally biased region" description="Low complexity" evidence="1">
    <location>
        <begin position="169"/>
        <end position="208"/>
    </location>
</feature>
<dbReference type="EMBL" id="WIGM01000027">
    <property type="protein sequence ID" value="KAF6843995.1"/>
    <property type="molecule type" value="Genomic_DNA"/>
</dbReference>
<dbReference type="SUPFAM" id="SSF51045">
    <property type="entry name" value="WW domain"/>
    <property type="match status" value="1"/>
</dbReference>
<evidence type="ECO:0000256" key="1">
    <source>
        <dbReference type="SAM" id="MobiDB-lite"/>
    </source>
</evidence>
<feature type="region of interest" description="Disordered" evidence="1">
    <location>
        <begin position="249"/>
        <end position="407"/>
    </location>
</feature>
<dbReference type="Proteomes" id="UP000639643">
    <property type="component" value="Unassembled WGS sequence"/>
</dbReference>
<dbReference type="PROSITE" id="PS01159">
    <property type="entry name" value="WW_DOMAIN_1"/>
    <property type="match status" value="1"/>
</dbReference>
<feature type="region of interest" description="Disordered" evidence="1">
    <location>
        <begin position="50"/>
        <end position="212"/>
    </location>
</feature>
<feature type="region of interest" description="Disordered" evidence="1">
    <location>
        <begin position="1"/>
        <end position="20"/>
    </location>
</feature>
<dbReference type="CDD" id="cd00201">
    <property type="entry name" value="WW"/>
    <property type="match status" value="1"/>
</dbReference>
<feature type="domain" description="WW" evidence="2">
    <location>
        <begin position="17"/>
        <end position="51"/>
    </location>
</feature>
<dbReference type="InterPro" id="IPR001202">
    <property type="entry name" value="WW_dom"/>
</dbReference>
<proteinExistence type="predicted"/>
<dbReference type="OrthoDB" id="2367685at2759"/>
<name>A0A8H6NX04_9PEZI</name>
<keyword evidence="4" id="KW-1185">Reference proteome</keyword>
<dbReference type="Pfam" id="PF00397">
    <property type="entry name" value="WW"/>
    <property type="match status" value="1"/>
</dbReference>
<feature type="compositionally biased region" description="Low complexity" evidence="1">
    <location>
        <begin position="127"/>
        <end position="156"/>
    </location>
</feature>
<dbReference type="PROSITE" id="PS50020">
    <property type="entry name" value="WW_DOMAIN_2"/>
    <property type="match status" value="1"/>
</dbReference>
<feature type="compositionally biased region" description="Pro residues" evidence="1">
    <location>
        <begin position="317"/>
        <end position="328"/>
    </location>
</feature>
<feature type="compositionally biased region" description="Gly residues" evidence="1">
    <location>
        <begin position="157"/>
        <end position="168"/>
    </location>
</feature>
<organism evidence="3 4">
    <name type="scientific">Colletotrichum musicola</name>
    <dbReference type="NCBI Taxonomy" id="2175873"/>
    <lineage>
        <taxon>Eukaryota</taxon>
        <taxon>Fungi</taxon>
        <taxon>Dikarya</taxon>
        <taxon>Ascomycota</taxon>
        <taxon>Pezizomycotina</taxon>
        <taxon>Sordariomycetes</taxon>
        <taxon>Hypocreomycetidae</taxon>
        <taxon>Glomerellales</taxon>
        <taxon>Glomerellaceae</taxon>
        <taxon>Colletotrichum</taxon>
        <taxon>Colletotrichum orchidearum species complex</taxon>
    </lineage>
</organism>
<sequence length="407" mass="41286">MAGPTSPGTEGPTFAPPHLPAGWIAQWDGSSKKYYFVQLSTGVSQWEVPTDAAPTGATPAQPSEHPYGVPQPELITHPDGSQTVRHADGTLEPVNPPMPPDNTNTRGIDGPTGDRGLGSMAMNALLGGKNSNHGSPSGSHGNSSSPLGGLANQLISGIGGHGSSGSSGGKSSLGKLGGALASSLLNKPSQGQQQGYHGNQSSGHQQHGGLAGSLMGGVANMFGGGKQTHGVGDTDLLLQGNNYGYSNNASSGGSYSGQAPPTSYQPPGSSSQNQHSSPSAGGSFTHSPAPTQGQQHQGLNHAQSYPPPPNQSQSQSFPPPPNQYPPPTNQGQTQNNNSYGTPSHNQSYPPPPVGGPPSSYGQQPQYGGYNPATYGSGGVQGSQGGSYPSQPSYNHNPSQQGGYGNRY</sequence>
<dbReference type="InterPro" id="IPR036020">
    <property type="entry name" value="WW_dom_sf"/>
</dbReference>
<evidence type="ECO:0000313" key="4">
    <source>
        <dbReference type="Proteomes" id="UP000639643"/>
    </source>
</evidence>
<accession>A0A8H6NX04</accession>
<feature type="compositionally biased region" description="Low complexity" evidence="1">
    <location>
        <begin position="265"/>
        <end position="279"/>
    </location>
</feature>
<protein>
    <submittedName>
        <fullName evidence="3">Ww domain-containing protein</fullName>
    </submittedName>
</protein>
<dbReference type="AlphaFoldDB" id="A0A8H6NX04"/>
<feature type="compositionally biased region" description="Low complexity" evidence="1">
    <location>
        <begin position="329"/>
        <end position="341"/>
    </location>
</feature>
<dbReference type="SMART" id="SM00456">
    <property type="entry name" value="WW"/>
    <property type="match status" value="1"/>
</dbReference>
<reference evidence="3" key="1">
    <citation type="journal article" date="2020" name="Phytopathology">
        <title>Genome Sequence Resources of Colletotrichum truncatum, C. plurivorum, C. musicola, and C. sojae: Four Species Pathogenic to Soybean (Glycine max).</title>
        <authorList>
            <person name="Rogerio F."/>
            <person name="Boufleur T.R."/>
            <person name="Ciampi-Guillardi M."/>
            <person name="Sukno S.A."/>
            <person name="Thon M.R."/>
            <person name="Massola Junior N.S."/>
            <person name="Baroncelli R."/>
        </authorList>
    </citation>
    <scope>NUCLEOTIDE SEQUENCE</scope>
    <source>
        <strain evidence="3">LFN0074</strain>
    </source>
</reference>
<gene>
    <name evidence="3" type="ORF">CMUS01_01574</name>
</gene>
<evidence type="ECO:0000313" key="3">
    <source>
        <dbReference type="EMBL" id="KAF6843995.1"/>
    </source>
</evidence>
<comment type="caution">
    <text evidence="3">The sequence shown here is derived from an EMBL/GenBank/DDBJ whole genome shotgun (WGS) entry which is preliminary data.</text>
</comment>
<dbReference type="Gene3D" id="2.20.70.10">
    <property type="match status" value="1"/>
</dbReference>
<feature type="compositionally biased region" description="Low complexity" evidence="1">
    <location>
        <begin position="50"/>
        <end position="62"/>
    </location>
</feature>
<feature type="compositionally biased region" description="Low complexity" evidence="1">
    <location>
        <begin position="356"/>
        <end position="369"/>
    </location>
</feature>
<feature type="compositionally biased region" description="Gly residues" evidence="1">
    <location>
        <begin position="375"/>
        <end position="384"/>
    </location>
</feature>
<feature type="compositionally biased region" description="Polar residues" evidence="1">
    <location>
        <begin position="280"/>
        <end position="302"/>
    </location>
</feature>